<evidence type="ECO:0000313" key="8">
    <source>
        <dbReference type="EMBL" id="PPA68508.1"/>
    </source>
</evidence>
<dbReference type="Gene3D" id="3.90.100.10">
    <property type="entry name" value="Orn/Lys/Arg decarboxylase, C-terminal domain"/>
    <property type="match status" value="1"/>
</dbReference>
<reference evidence="8 9" key="1">
    <citation type="submission" date="2018-02" db="EMBL/GenBank/DDBJ databases">
        <title>Jeotgalibacillus proteolyticum sp. nov. a protease producing bacterium isolated from ocean sediments of Laizhou Bay.</title>
        <authorList>
            <person name="Li Y."/>
        </authorList>
    </citation>
    <scope>NUCLEOTIDE SEQUENCE [LARGE SCALE GENOMIC DNA]</scope>
    <source>
        <strain evidence="8 9">22-7</strain>
    </source>
</reference>
<keyword evidence="5" id="KW-0456">Lyase</keyword>
<comment type="caution">
    <text evidence="8">The sequence shown here is derived from an EMBL/GenBank/DDBJ whole genome shotgun (WGS) entry which is preliminary data.</text>
</comment>
<proteinExistence type="inferred from homology"/>
<evidence type="ECO:0000256" key="3">
    <source>
        <dbReference type="ARBA" id="ARBA00022793"/>
    </source>
</evidence>
<evidence type="ECO:0000256" key="1">
    <source>
        <dbReference type="ARBA" id="ARBA00001933"/>
    </source>
</evidence>
<protein>
    <submittedName>
        <fullName evidence="8">Lysine decarboxylase</fullName>
    </submittedName>
</protein>
<comment type="similarity">
    <text evidence="2">Belongs to the Orn/Lys/Arg decarboxylase class-I family.</text>
</comment>
<name>A0A2S5G676_9BACL</name>
<evidence type="ECO:0000256" key="5">
    <source>
        <dbReference type="ARBA" id="ARBA00023239"/>
    </source>
</evidence>
<dbReference type="InterPro" id="IPR052357">
    <property type="entry name" value="Orn_Lys_Arg_decarboxylase-I"/>
</dbReference>
<dbReference type="GO" id="GO:0016831">
    <property type="term" value="F:carboxy-lyase activity"/>
    <property type="evidence" value="ECO:0007669"/>
    <property type="project" value="UniProtKB-KW"/>
</dbReference>
<dbReference type="RefSeq" id="WP_104059796.1">
    <property type="nucleotide sequence ID" value="NZ_PREZ01000011.1"/>
</dbReference>
<dbReference type="InterPro" id="IPR000310">
    <property type="entry name" value="Orn/Lys/Arg_deCO2ase_major_dom"/>
</dbReference>
<evidence type="ECO:0000259" key="6">
    <source>
        <dbReference type="Pfam" id="PF01276"/>
    </source>
</evidence>
<dbReference type="Pfam" id="PF01276">
    <property type="entry name" value="OKR_DC_1"/>
    <property type="match status" value="1"/>
</dbReference>
<dbReference type="InterPro" id="IPR015421">
    <property type="entry name" value="PyrdxlP-dep_Trfase_major"/>
</dbReference>
<dbReference type="InterPro" id="IPR036633">
    <property type="entry name" value="Prn/Lys/Arg_de-COase_C_sf"/>
</dbReference>
<comment type="cofactor">
    <cofactor evidence="1">
        <name>pyridoxal 5'-phosphate</name>
        <dbReference type="ChEBI" id="CHEBI:597326"/>
    </cofactor>
</comment>
<gene>
    <name evidence="8" type="ORF">C4B60_20315</name>
</gene>
<dbReference type="PANTHER" id="PTHR43277">
    <property type="entry name" value="ARGININE DECARBOXYLASE"/>
    <property type="match status" value="1"/>
</dbReference>
<feature type="domain" description="Orn/Lys/Arg decarboxylase C-terminal" evidence="7">
    <location>
        <begin position="400"/>
        <end position="450"/>
    </location>
</feature>
<evidence type="ECO:0000259" key="7">
    <source>
        <dbReference type="Pfam" id="PF03711"/>
    </source>
</evidence>
<dbReference type="SUPFAM" id="SSF55904">
    <property type="entry name" value="Ornithine decarboxylase C-terminal domain"/>
    <property type="match status" value="1"/>
</dbReference>
<dbReference type="InterPro" id="IPR015424">
    <property type="entry name" value="PyrdxlP-dep_Trfase"/>
</dbReference>
<evidence type="ECO:0000313" key="9">
    <source>
        <dbReference type="Proteomes" id="UP000239047"/>
    </source>
</evidence>
<dbReference type="EMBL" id="PREZ01000011">
    <property type="protein sequence ID" value="PPA68508.1"/>
    <property type="molecule type" value="Genomic_DNA"/>
</dbReference>
<keyword evidence="3" id="KW-0210">Decarboxylase</keyword>
<dbReference type="InterPro" id="IPR008286">
    <property type="entry name" value="Prn/Lys/Arg_de-COase_C"/>
</dbReference>
<dbReference type="SUPFAM" id="SSF53383">
    <property type="entry name" value="PLP-dependent transferases"/>
    <property type="match status" value="1"/>
</dbReference>
<dbReference type="AlphaFoldDB" id="A0A2S5G676"/>
<sequence length="479" mass="52605">MNQEQKPLVEALEKFKTNSPVSFHVPGHKNGLIGQAAFLQAAGQFDMTELSTLDDLHAPEGAIKESMELLRSHYQSAASYFLVNGSTVGNLTMLLACCNPGDTVLIASNSHKSIMNACSLSGVKPVFLEPEVHFETSTASGLSAKVLQQACMKYREAKALVITYPSYYGHTIDIEGLIQAAKANRLLVLVDEAHGAHLTLGAPFPQSALLAGADLVVHSAHKTLPALTMGSYLHIGKEAAIDQKKVERVLSMLQSSSPSYLIMASLDEARAFLAGYTQDDISWFTAERDWFLSELEAIEGVRVIEAEDPLKLMIRVRSLTGYELQQKLEERFIYPELADPLQVLLILPLLKKGISYQDAFKRMILALKEISRDVKSGVKDLPVYEVARGEPVKELSMPAAEAENAQAEWVKLENAEGKIAAASIIPYPPGIPFIIAGERLTNDKIIRLLHWAGRHLRFQGEQRIDSGEIKIVKDFGGTT</sequence>
<keyword evidence="4" id="KW-0663">Pyridoxal phosphate</keyword>
<dbReference type="PANTHER" id="PTHR43277:SF3">
    <property type="entry name" value="DECARBOXYLASE, PUTATIVE-RELATED"/>
    <property type="match status" value="1"/>
</dbReference>
<dbReference type="Proteomes" id="UP000239047">
    <property type="component" value="Unassembled WGS sequence"/>
</dbReference>
<dbReference type="Gene3D" id="3.40.640.10">
    <property type="entry name" value="Type I PLP-dependent aspartate aminotransferase-like (Major domain)"/>
    <property type="match status" value="1"/>
</dbReference>
<dbReference type="Pfam" id="PF03711">
    <property type="entry name" value="OKR_DC_1_C"/>
    <property type="match status" value="1"/>
</dbReference>
<dbReference type="OrthoDB" id="9815233at2"/>
<keyword evidence="9" id="KW-1185">Reference proteome</keyword>
<organism evidence="8 9">
    <name type="scientific">Jeotgalibacillus proteolyticus</name>
    <dbReference type="NCBI Taxonomy" id="2082395"/>
    <lineage>
        <taxon>Bacteria</taxon>
        <taxon>Bacillati</taxon>
        <taxon>Bacillota</taxon>
        <taxon>Bacilli</taxon>
        <taxon>Bacillales</taxon>
        <taxon>Caryophanaceae</taxon>
        <taxon>Jeotgalibacillus</taxon>
    </lineage>
</organism>
<evidence type="ECO:0000256" key="2">
    <source>
        <dbReference type="ARBA" id="ARBA00010671"/>
    </source>
</evidence>
<feature type="domain" description="Orn/Lys/Arg decarboxylases family 1 pyridoxal-P attachment site" evidence="6">
    <location>
        <begin position="7"/>
        <end position="276"/>
    </location>
</feature>
<accession>A0A2S5G676</accession>
<evidence type="ECO:0000256" key="4">
    <source>
        <dbReference type="ARBA" id="ARBA00022898"/>
    </source>
</evidence>